<keyword evidence="3" id="KW-1185">Reference proteome</keyword>
<reference evidence="2 3" key="1">
    <citation type="submission" date="2019-12" db="EMBL/GenBank/DDBJ databases">
        <authorList>
            <person name="Floudas D."/>
            <person name="Bentzer J."/>
            <person name="Ahren D."/>
            <person name="Johansson T."/>
            <person name="Persson P."/>
            <person name="Tunlid A."/>
        </authorList>
    </citation>
    <scope>NUCLEOTIDE SEQUENCE [LARGE SCALE GENOMIC DNA]</scope>
    <source>
        <strain evidence="2 3">CBS 102.39</strain>
    </source>
</reference>
<gene>
    <name evidence="2" type="ORF">D9613_012125</name>
</gene>
<accession>A0A8H4R3W0</accession>
<organism evidence="2 3">
    <name type="scientific">Agrocybe pediades</name>
    <dbReference type="NCBI Taxonomy" id="84607"/>
    <lineage>
        <taxon>Eukaryota</taxon>
        <taxon>Fungi</taxon>
        <taxon>Dikarya</taxon>
        <taxon>Basidiomycota</taxon>
        <taxon>Agaricomycotina</taxon>
        <taxon>Agaricomycetes</taxon>
        <taxon>Agaricomycetidae</taxon>
        <taxon>Agaricales</taxon>
        <taxon>Agaricineae</taxon>
        <taxon>Strophariaceae</taxon>
        <taxon>Agrocybe</taxon>
    </lineage>
</organism>
<dbReference type="EMBL" id="JAACJL010000004">
    <property type="protein sequence ID" value="KAF4621834.1"/>
    <property type="molecule type" value="Genomic_DNA"/>
</dbReference>
<keyword evidence="1" id="KW-0472">Membrane</keyword>
<keyword evidence="1" id="KW-1133">Transmembrane helix</keyword>
<evidence type="ECO:0000313" key="2">
    <source>
        <dbReference type="EMBL" id="KAF4621834.1"/>
    </source>
</evidence>
<proteinExistence type="predicted"/>
<evidence type="ECO:0000256" key="1">
    <source>
        <dbReference type="SAM" id="Phobius"/>
    </source>
</evidence>
<protein>
    <submittedName>
        <fullName evidence="2">Uncharacterized protein</fullName>
    </submittedName>
</protein>
<keyword evidence="1" id="KW-0812">Transmembrane</keyword>
<comment type="caution">
    <text evidence="2">The sequence shown here is derived from an EMBL/GenBank/DDBJ whole genome shotgun (WGS) entry which is preliminary data.</text>
</comment>
<evidence type="ECO:0000313" key="3">
    <source>
        <dbReference type="Proteomes" id="UP000521872"/>
    </source>
</evidence>
<dbReference type="AlphaFoldDB" id="A0A8H4R3W0"/>
<dbReference type="Proteomes" id="UP000521872">
    <property type="component" value="Unassembled WGS sequence"/>
</dbReference>
<name>A0A8H4R3W0_9AGAR</name>
<feature type="transmembrane region" description="Helical" evidence="1">
    <location>
        <begin position="12"/>
        <end position="34"/>
    </location>
</feature>
<sequence>MVHFGTRYGCSTCRCVVVSIAFIASHLPLAPFALSSSPSLSLLALPSSLLLSRWYANLRTSQLTPRASQNNFQPTMQRWKPVNEVDFALPKPPVTLSYPLAFVFAPLVSSRSLHAPSRLKTGIPYQRFSSVPFFFISLYLFKYTE</sequence>